<proteinExistence type="predicted"/>
<gene>
    <name evidence="2" type="ORF">Adu01nite_80200</name>
</gene>
<evidence type="ECO:0000313" key="3">
    <source>
        <dbReference type="Proteomes" id="UP000637628"/>
    </source>
</evidence>
<accession>A0ABQ3ZA05</accession>
<keyword evidence="1" id="KW-1133">Transmembrane helix</keyword>
<evidence type="ECO:0008006" key="4">
    <source>
        <dbReference type="Google" id="ProtNLM"/>
    </source>
</evidence>
<organism evidence="2 3">
    <name type="scientific">Paractinoplanes durhamensis</name>
    <dbReference type="NCBI Taxonomy" id="113563"/>
    <lineage>
        <taxon>Bacteria</taxon>
        <taxon>Bacillati</taxon>
        <taxon>Actinomycetota</taxon>
        <taxon>Actinomycetes</taxon>
        <taxon>Micromonosporales</taxon>
        <taxon>Micromonosporaceae</taxon>
        <taxon>Paractinoplanes</taxon>
    </lineage>
</organism>
<feature type="transmembrane region" description="Helical" evidence="1">
    <location>
        <begin position="20"/>
        <end position="39"/>
    </location>
</feature>
<reference evidence="2 3" key="1">
    <citation type="submission" date="2021-01" db="EMBL/GenBank/DDBJ databases">
        <title>Whole genome shotgun sequence of Actinoplanes durhamensis NBRC 14914.</title>
        <authorList>
            <person name="Komaki H."/>
            <person name="Tamura T."/>
        </authorList>
    </citation>
    <scope>NUCLEOTIDE SEQUENCE [LARGE SCALE GENOMIC DNA]</scope>
    <source>
        <strain evidence="2 3">NBRC 14914</strain>
    </source>
</reference>
<keyword evidence="1" id="KW-0812">Transmembrane</keyword>
<comment type="caution">
    <text evidence="2">The sequence shown here is derived from an EMBL/GenBank/DDBJ whole genome shotgun (WGS) entry which is preliminary data.</text>
</comment>
<feature type="transmembrane region" description="Helical" evidence="1">
    <location>
        <begin position="93"/>
        <end position="118"/>
    </location>
</feature>
<feature type="transmembrane region" description="Helical" evidence="1">
    <location>
        <begin position="130"/>
        <end position="150"/>
    </location>
</feature>
<evidence type="ECO:0000256" key="1">
    <source>
        <dbReference type="SAM" id="Phobius"/>
    </source>
</evidence>
<evidence type="ECO:0000313" key="2">
    <source>
        <dbReference type="EMBL" id="GIE06670.1"/>
    </source>
</evidence>
<sequence length="240" mass="25280">MIRLTVVELRKLSDTRAGLWLLILIGLGTAGTAAIQLGWSPDEELRFADFFAFGLLPPTVLLPVLGILSMTGEWSQRTALTTFALTPARLRVIAAKVAAGVLVSAAATAATLLLSAAANLIGAATGGDGGWHLAGTLIWQGLLTELLFVLMGMGFGALLLSSPLAIVAYFSLPTLWGILAETIRPLRAAGRWLNVGVTSEPLSSPHMTAGQYGHLAVSALAWIALPLLLGGWRMFRKEVS</sequence>
<dbReference type="Proteomes" id="UP000637628">
    <property type="component" value="Unassembled WGS sequence"/>
</dbReference>
<feature type="transmembrane region" description="Helical" evidence="1">
    <location>
        <begin position="51"/>
        <end position="72"/>
    </location>
</feature>
<keyword evidence="3" id="KW-1185">Reference proteome</keyword>
<name>A0ABQ3ZA05_9ACTN</name>
<dbReference type="RefSeq" id="WP_203734525.1">
    <property type="nucleotide sequence ID" value="NZ_BAAATX010000019.1"/>
</dbReference>
<keyword evidence="1" id="KW-0472">Membrane</keyword>
<protein>
    <recommendedName>
        <fullName evidence="4">ABC transporter permease</fullName>
    </recommendedName>
</protein>
<dbReference type="EMBL" id="BOML01000066">
    <property type="protein sequence ID" value="GIE06670.1"/>
    <property type="molecule type" value="Genomic_DNA"/>
</dbReference>
<feature type="transmembrane region" description="Helical" evidence="1">
    <location>
        <begin position="157"/>
        <end position="179"/>
    </location>
</feature>
<feature type="transmembrane region" description="Helical" evidence="1">
    <location>
        <begin position="212"/>
        <end position="232"/>
    </location>
</feature>